<sequence length="641" mass="74766">MAKKKDKKDKDARKARMAAKNEKAKVKSEGKNKKMAKKQGLEEDDQDIDEILKNFQLEQEQFEEVSIEKCEKPTRRNIPAMVANPIHGKRELFLFGGESVNDNGLTVFFNDLYTYSVDSDIWRRIVSKNSPLPRSSHAMCAHPSGIVVLFGGEFSSPKQNTFYHYGDTWILDPEEKKWAKVESKKGPSARSGCRMCVWKGSILLFGGFRDLGTSTTYLNDLWVFDVSSYKWQQVEFPPHHPIPDSRSGHSFVSYASGTDSGAVVWGGYTKVKAGKGLQKGKHLTDSWVLKMKTDLKQVRWERRKKQGFAPSPRAGCSLTQHGSKFRYILFGGVHDTEETEESLSSVFYNNLFVYQGENNKWFNLSIRPQKKKKEKLKTNTRDNREQELEEFLNSILKKNQLNDDENDEENEEVRKHLEQLKLEEEKEEEELAAKEYPVSYQLPHPRFNATTCVIDDTYFIYGGMWEYGEKDINIDSMYSIDLAKLDGVKIYWEDLSEVEKAQQEDEDEDEDDDDFEDDEDDDDDEIKDRVLVAEEEEEEEEEVEEENEMEVPDERPWLPHPKPFETLRNFYLRTGAQFLEWSISSNRDARGKYLKKAAFDLCEDRWWERREQVRISEERMEEMGNVGEVIEKDATQKTKRR</sequence>
<comment type="caution">
    <text evidence="4">The sequence shown here is derived from an EMBL/GenBank/DDBJ whole genome shotgun (WGS) entry which is preliminary data.</text>
</comment>
<dbReference type="SUPFAM" id="SSF117281">
    <property type="entry name" value="Kelch motif"/>
    <property type="match status" value="1"/>
</dbReference>
<keyword evidence="1" id="KW-0175">Coiled coil</keyword>
<feature type="compositionally biased region" description="Basic and acidic residues" evidence="2">
    <location>
        <begin position="8"/>
        <end position="32"/>
    </location>
</feature>
<dbReference type="Pfam" id="PF13422">
    <property type="entry name" value="DUF4110"/>
    <property type="match status" value="1"/>
</dbReference>
<evidence type="ECO:0000313" key="5">
    <source>
        <dbReference type="Proteomes" id="UP001360560"/>
    </source>
</evidence>
<gene>
    <name evidence="4" type="ORF">DASC09_033500</name>
</gene>
<feature type="coiled-coil region" evidence="1">
    <location>
        <begin position="406"/>
        <end position="434"/>
    </location>
</feature>
<dbReference type="InterPro" id="IPR025183">
    <property type="entry name" value="DUF4110"/>
</dbReference>
<reference evidence="4 5" key="1">
    <citation type="journal article" date="2023" name="Elife">
        <title>Identification of key yeast species and microbe-microbe interactions impacting larval growth of Drosophila in the wild.</title>
        <authorList>
            <person name="Mure A."/>
            <person name="Sugiura Y."/>
            <person name="Maeda R."/>
            <person name="Honda K."/>
            <person name="Sakurai N."/>
            <person name="Takahashi Y."/>
            <person name="Watada M."/>
            <person name="Katoh T."/>
            <person name="Gotoh A."/>
            <person name="Gotoh Y."/>
            <person name="Taniguchi I."/>
            <person name="Nakamura K."/>
            <person name="Hayashi T."/>
            <person name="Katayama T."/>
            <person name="Uemura T."/>
            <person name="Hattori Y."/>
        </authorList>
    </citation>
    <scope>NUCLEOTIDE SEQUENCE [LARGE SCALE GENOMIC DNA]</scope>
    <source>
        <strain evidence="4 5">SC-9</strain>
    </source>
</reference>
<dbReference type="RefSeq" id="XP_064853021.1">
    <property type="nucleotide sequence ID" value="XM_064996949.1"/>
</dbReference>
<feature type="region of interest" description="Disordered" evidence="2">
    <location>
        <begin position="499"/>
        <end position="558"/>
    </location>
</feature>
<dbReference type="EMBL" id="BTFZ01000011">
    <property type="protein sequence ID" value="GMM36025.1"/>
    <property type="molecule type" value="Genomic_DNA"/>
</dbReference>
<dbReference type="PANTHER" id="PTHR46063:SF1">
    <property type="entry name" value="KELCH DOMAIN-CONTAINING PROTEIN 4"/>
    <property type="match status" value="1"/>
</dbReference>
<dbReference type="InterPro" id="IPR052588">
    <property type="entry name" value="Kelch_domain_protein"/>
</dbReference>
<feature type="region of interest" description="Disordered" evidence="2">
    <location>
        <begin position="1"/>
        <end position="44"/>
    </location>
</feature>
<feature type="compositionally biased region" description="Acidic residues" evidence="2">
    <location>
        <begin position="504"/>
        <end position="525"/>
    </location>
</feature>
<dbReference type="Proteomes" id="UP001360560">
    <property type="component" value="Unassembled WGS sequence"/>
</dbReference>
<keyword evidence="5" id="KW-1185">Reference proteome</keyword>
<dbReference type="Pfam" id="PF24681">
    <property type="entry name" value="Kelch_KLHDC2_KLHL20_DRC7"/>
    <property type="match status" value="1"/>
</dbReference>
<evidence type="ECO:0000259" key="3">
    <source>
        <dbReference type="Pfam" id="PF13422"/>
    </source>
</evidence>
<evidence type="ECO:0000313" key="4">
    <source>
        <dbReference type="EMBL" id="GMM36025.1"/>
    </source>
</evidence>
<proteinExistence type="predicted"/>
<dbReference type="Gene3D" id="2.120.10.80">
    <property type="entry name" value="Kelch-type beta propeller"/>
    <property type="match status" value="1"/>
</dbReference>
<feature type="domain" description="DUF4110" evidence="3">
    <location>
        <begin position="553"/>
        <end position="638"/>
    </location>
</feature>
<dbReference type="GeneID" id="90074000"/>
<evidence type="ECO:0000256" key="1">
    <source>
        <dbReference type="SAM" id="Coils"/>
    </source>
</evidence>
<dbReference type="AlphaFoldDB" id="A0AAV5QM35"/>
<feature type="compositionally biased region" description="Acidic residues" evidence="2">
    <location>
        <begin position="533"/>
        <end position="551"/>
    </location>
</feature>
<evidence type="ECO:0000256" key="2">
    <source>
        <dbReference type="SAM" id="MobiDB-lite"/>
    </source>
</evidence>
<accession>A0AAV5QM35</accession>
<protein>
    <submittedName>
        <fullName evidence="4">Kel3 protein</fullName>
    </submittedName>
</protein>
<name>A0AAV5QM35_9ASCO</name>
<dbReference type="PANTHER" id="PTHR46063">
    <property type="entry name" value="KELCH DOMAIN-CONTAINING PROTEIN"/>
    <property type="match status" value="1"/>
</dbReference>
<dbReference type="InterPro" id="IPR015915">
    <property type="entry name" value="Kelch-typ_b-propeller"/>
</dbReference>
<organism evidence="4 5">
    <name type="scientific">Saccharomycopsis crataegensis</name>
    <dbReference type="NCBI Taxonomy" id="43959"/>
    <lineage>
        <taxon>Eukaryota</taxon>
        <taxon>Fungi</taxon>
        <taxon>Dikarya</taxon>
        <taxon>Ascomycota</taxon>
        <taxon>Saccharomycotina</taxon>
        <taxon>Saccharomycetes</taxon>
        <taxon>Saccharomycopsidaceae</taxon>
        <taxon>Saccharomycopsis</taxon>
    </lineage>
</organism>